<dbReference type="PANTHER" id="PTHR33169:SF27">
    <property type="entry name" value="TRANSCRIPTIONAL REGULATOR PADR FAMILY PROTEIN"/>
    <property type="match status" value="1"/>
</dbReference>
<dbReference type="EMBL" id="BFAV01000028">
    <property type="protein sequence ID" value="GBF32422.1"/>
    <property type="molecule type" value="Genomic_DNA"/>
</dbReference>
<dbReference type="RefSeq" id="WP_104370949.1">
    <property type="nucleotide sequence ID" value="NZ_BFAV01000028.1"/>
</dbReference>
<dbReference type="OrthoDB" id="1903418at2"/>
<dbReference type="PANTHER" id="PTHR33169">
    <property type="entry name" value="PADR-FAMILY TRANSCRIPTIONAL REGULATOR"/>
    <property type="match status" value="1"/>
</dbReference>
<keyword evidence="3" id="KW-1185">Reference proteome</keyword>
<feature type="domain" description="Transcription regulator PadR N-terminal" evidence="1">
    <location>
        <begin position="7"/>
        <end position="83"/>
    </location>
</feature>
<dbReference type="InterPro" id="IPR005149">
    <property type="entry name" value="Tscrpt_reg_PadR_N"/>
</dbReference>
<evidence type="ECO:0000313" key="2">
    <source>
        <dbReference type="EMBL" id="GBF32422.1"/>
    </source>
</evidence>
<dbReference type="Proteomes" id="UP000239549">
    <property type="component" value="Unassembled WGS sequence"/>
</dbReference>
<evidence type="ECO:0000313" key="3">
    <source>
        <dbReference type="Proteomes" id="UP000239549"/>
    </source>
</evidence>
<evidence type="ECO:0000259" key="1">
    <source>
        <dbReference type="Pfam" id="PF03551"/>
    </source>
</evidence>
<comment type="caution">
    <text evidence="2">The sequence shown here is derived from an EMBL/GenBank/DDBJ whole genome shotgun (WGS) entry which is preliminary data.</text>
</comment>
<accession>A0A2L2X8T9</accession>
<sequence length="188" mass="21966">MSVRLVILGLLMGGEKHPYEMQHILKSRQVEKYIKFYEGSLYYAVEQLKKDGFIEVSGVIKEEKRPDKTVYRITDAGRMKFQELLMKQFAMEEKFYDPIYTALIFAGYGDSGKIADIIGQRIKNIESRIEKLEKLYEERGPVIPRAARYIFIGFREHARAKLQWLRSLRDDALEDRLGHHFSGGARDN</sequence>
<dbReference type="InterPro" id="IPR052509">
    <property type="entry name" value="Metal_resp_DNA-bind_regulator"/>
</dbReference>
<dbReference type="InterPro" id="IPR036390">
    <property type="entry name" value="WH_DNA-bd_sf"/>
</dbReference>
<dbReference type="InterPro" id="IPR036388">
    <property type="entry name" value="WH-like_DNA-bd_sf"/>
</dbReference>
<protein>
    <submittedName>
        <fullName evidence="2">Transcriptional regulator</fullName>
    </submittedName>
</protein>
<gene>
    <name evidence="2" type="ORF">DCCM_0616</name>
</gene>
<dbReference type="SUPFAM" id="SSF46785">
    <property type="entry name" value="Winged helix' DNA-binding domain"/>
    <property type="match status" value="1"/>
</dbReference>
<proteinExistence type="predicted"/>
<name>A0A2L2X8T9_9FIRM</name>
<organism evidence="2 3">
    <name type="scientific">Desulfocucumis palustris</name>
    <dbReference type="NCBI Taxonomy" id="1898651"/>
    <lineage>
        <taxon>Bacteria</taxon>
        <taxon>Bacillati</taxon>
        <taxon>Bacillota</taxon>
        <taxon>Clostridia</taxon>
        <taxon>Eubacteriales</taxon>
        <taxon>Desulfocucumaceae</taxon>
        <taxon>Desulfocucumis</taxon>
    </lineage>
</organism>
<reference evidence="3" key="1">
    <citation type="submission" date="2018-02" db="EMBL/GenBank/DDBJ databases">
        <title>Genome sequence of Desulfocucumis palustris strain NAW-5.</title>
        <authorList>
            <person name="Watanabe M."/>
            <person name="Kojima H."/>
            <person name="Fukui M."/>
        </authorList>
    </citation>
    <scope>NUCLEOTIDE SEQUENCE [LARGE SCALE GENOMIC DNA]</scope>
    <source>
        <strain evidence="3">NAW-5</strain>
    </source>
</reference>
<dbReference type="Pfam" id="PF03551">
    <property type="entry name" value="PadR"/>
    <property type="match status" value="1"/>
</dbReference>
<dbReference type="AlphaFoldDB" id="A0A2L2X8T9"/>
<dbReference type="Gene3D" id="1.10.10.10">
    <property type="entry name" value="Winged helix-like DNA-binding domain superfamily/Winged helix DNA-binding domain"/>
    <property type="match status" value="1"/>
</dbReference>